<dbReference type="Proteomes" id="UP001568358">
    <property type="component" value="Unassembled WGS sequence"/>
</dbReference>
<sequence>MATYISKAKKEELVQLEIIAEEAASGILIGGEFVGRGELLECDKQTASELIRRGRAKMYTEGSKKK</sequence>
<proteinExistence type="predicted"/>
<reference evidence="1 2" key="1">
    <citation type="submission" date="2024-07" db="EMBL/GenBank/DDBJ databases">
        <title>Active virus-host system and metabolic interactions in a Lokiarchaeon culture.</title>
        <authorList>
            <person name="Ponce Toledo R.I."/>
            <person name="Rodrigues Oliveira T."/>
            <person name="Schleper C."/>
        </authorList>
    </citation>
    <scope>NUCLEOTIDE SEQUENCE [LARGE SCALE GENOMIC DNA]</scope>
    <source>
        <strain evidence="1 2">B35</strain>
    </source>
</reference>
<accession>A0ABV4JQH9</accession>
<keyword evidence="2" id="KW-1185">Reference proteome</keyword>
<gene>
    <name evidence="1" type="ORF">AB2Z07_05570</name>
</gene>
<comment type="caution">
    <text evidence="1">The sequence shown here is derived from an EMBL/GenBank/DDBJ whole genome shotgun (WGS) entry which is preliminary data.</text>
</comment>
<name>A0ABV4JQH9_9BACT</name>
<dbReference type="EMBL" id="JBFSOO010000003">
    <property type="protein sequence ID" value="MEZ6853008.1"/>
    <property type="molecule type" value="Genomic_DNA"/>
</dbReference>
<evidence type="ECO:0000313" key="2">
    <source>
        <dbReference type="Proteomes" id="UP001568358"/>
    </source>
</evidence>
<evidence type="ECO:0000313" key="1">
    <source>
        <dbReference type="EMBL" id="MEZ6853008.1"/>
    </source>
</evidence>
<protein>
    <submittedName>
        <fullName evidence="1">Uncharacterized protein</fullName>
    </submittedName>
</protein>
<organism evidence="1 2">
    <name type="scientific">Halodesulfovibrio aestuarii</name>
    <dbReference type="NCBI Taxonomy" id="126333"/>
    <lineage>
        <taxon>Bacteria</taxon>
        <taxon>Pseudomonadati</taxon>
        <taxon>Thermodesulfobacteriota</taxon>
        <taxon>Desulfovibrionia</taxon>
        <taxon>Desulfovibrionales</taxon>
        <taxon>Desulfovibrionaceae</taxon>
        <taxon>Halodesulfovibrio</taxon>
    </lineage>
</organism>
<dbReference type="RefSeq" id="WP_371150179.1">
    <property type="nucleotide sequence ID" value="NZ_JBFSOO010000003.1"/>
</dbReference>